<proteinExistence type="predicted"/>
<feature type="compositionally biased region" description="Polar residues" evidence="1">
    <location>
        <begin position="431"/>
        <end position="448"/>
    </location>
</feature>
<feature type="transmembrane region" description="Helical" evidence="2">
    <location>
        <begin position="278"/>
        <end position="304"/>
    </location>
</feature>
<sequence>MLKYLVILLFLSVNYSISKVIIEGYGKEFTSAQITPTGNMWPKFNDITAPLSIASPDVPCPYYKGTIVWMVIDAYMDEIIMNYKDCGAAGIIILGTSTYIPGIAIRYFRNQIPFTDVNNVYPVAELTPDDGTTVVELYKSIVTVNMTSIVYVTLTAEEGNVWKDNAYGPGMFLQVILLGAIYLSIAIWSIINIYRMIKYEMPHLKVPSILSALVGFGSVLRSIGFIDYEGRKQLMDYRAANFLSHAGIGFIFSACWFMSLLMLSIVDKSNLKIKLIMYRYLWPYIVVSILRVSIDWIFSILTVVNLTEYVYVLTTAIIWTSSSALMDLALAVIFIIGFVKVLQSRNASKRLQSKENRYDKSLVTTVILNLLISFFIILYFIFSLVAWFGLAGYPNGIFLFYFIQPMLLSFIALLLTISLHLRIVQHIQSSFTKSPTSSGNANTNSNKNTETELTKV</sequence>
<dbReference type="RefSeq" id="YP_009448503.1">
    <property type="nucleotide sequence ID" value="NC_036594.1"/>
</dbReference>
<feature type="transmembrane region" description="Helical" evidence="2">
    <location>
        <begin position="396"/>
        <end position="421"/>
    </location>
</feature>
<keyword evidence="2" id="KW-1133">Transmembrane helix</keyword>
<feature type="transmembrane region" description="Helical" evidence="2">
    <location>
        <begin position="246"/>
        <end position="266"/>
    </location>
</feature>
<keyword evidence="2 3" id="KW-0812">Transmembrane</keyword>
<feature type="transmembrane region" description="Helical" evidence="2">
    <location>
        <begin position="171"/>
        <end position="194"/>
    </location>
</feature>
<keyword evidence="2" id="KW-0472">Membrane</keyword>
<gene>
    <name evidence="3" type="ORF">ORPV_297</name>
</gene>
<dbReference type="KEGG" id="vg:35382069"/>
<feature type="transmembrane region" description="Helical" evidence="2">
    <location>
        <begin position="362"/>
        <end position="390"/>
    </location>
</feature>
<organism evidence="3">
    <name type="scientific">Orpheovirus IHUMI-LCC2</name>
    <dbReference type="NCBI Taxonomy" id="2023057"/>
    <lineage>
        <taxon>Viruses</taxon>
        <taxon>Varidnaviria</taxon>
        <taxon>Bamfordvirae</taxon>
        <taxon>Nucleocytoviricota</taxon>
        <taxon>Megaviricetes</taxon>
        <taxon>Pimascovirales</taxon>
        <taxon>Ocovirineae</taxon>
        <taxon>Orpheoviridae</taxon>
        <taxon>Alphaorpheovirus</taxon>
        <taxon>Alphaorpheovirus massiliense</taxon>
    </lineage>
</organism>
<evidence type="ECO:0000313" key="3">
    <source>
        <dbReference type="EMBL" id="SNW62201.1"/>
    </source>
</evidence>
<dbReference type="GeneID" id="35382069"/>
<keyword evidence="4" id="KW-1185">Reference proteome</keyword>
<protein>
    <submittedName>
        <fullName evidence="3">Transmembrane domain-containing protein</fullName>
    </submittedName>
</protein>
<feature type="transmembrane region" description="Helical" evidence="2">
    <location>
        <begin position="316"/>
        <end position="342"/>
    </location>
</feature>
<evidence type="ECO:0000256" key="1">
    <source>
        <dbReference type="SAM" id="MobiDB-lite"/>
    </source>
</evidence>
<accession>A0A2I2L3W2</accession>
<name>A0A2I2L3W2_9VIRU</name>
<dbReference type="Proteomes" id="UP000236316">
    <property type="component" value="Segment"/>
</dbReference>
<dbReference type="EMBL" id="LT906555">
    <property type="protein sequence ID" value="SNW62201.1"/>
    <property type="molecule type" value="Genomic_DNA"/>
</dbReference>
<reference evidence="3" key="1">
    <citation type="submission" date="2017-08" db="EMBL/GenBank/DDBJ databases">
        <authorList>
            <consortium name="Urmite Genomes"/>
        </authorList>
    </citation>
    <scope>NUCLEOTIDE SEQUENCE [LARGE SCALE GENOMIC DNA]</scope>
    <source>
        <strain evidence="3">IHUMI-LCC2</strain>
    </source>
</reference>
<feature type="region of interest" description="Disordered" evidence="1">
    <location>
        <begin position="431"/>
        <end position="456"/>
    </location>
</feature>
<evidence type="ECO:0000256" key="2">
    <source>
        <dbReference type="SAM" id="Phobius"/>
    </source>
</evidence>
<evidence type="ECO:0000313" key="4">
    <source>
        <dbReference type="Proteomes" id="UP000236316"/>
    </source>
</evidence>
<feature type="transmembrane region" description="Helical" evidence="2">
    <location>
        <begin position="206"/>
        <end position="226"/>
    </location>
</feature>